<dbReference type="Pfam" id="PF25539">
    <property type="entry name" value="Bestrophin_2"/>
    <property type="match status" value="1"/>
</dbReference>
<sequence length="129" mass="14852">MASIKSQFSVNAKKPTKFYFRLSLNIFIYILPELISCLIWSLIITLIHEFVHKVDIDTILISIILGVISFLLVFRTNTAYDKYLEACKLWGEVENSTLGLTSLSLLIWNLQDDLATRNYIVALLKTYCQ</sequence>
<evidence type="ECO:0000313" key="9">
    <source>
        <dbReference type="Proteomes" id="UP000070444"/>
    </source>
</evidence>
<accession>A0A137NPT4</accession>
<evidence type="ECO:0000256" key="7">
    <source>
        <dbReference type="ARBA" id="ARBA00023136"/>
    </source>
</evidence>
<evidence type="ECO:0000256" key="4">
    <source>
        <dbReference type="ARBA" id="ARBA00022692"/>
    </source>
</evidence>
<dbReference type="GO" id="GO:0005254">
    <property type="term" value="F:chloride channel activity"/>
    <property type="evidence" value="ECO:0007669"/>
    <property type="project" value="InterPro"/>
</dbReference>
<gene>
    <name evidence="8" type="ORF">CONCODRAFT_14006</name>
</gene>
<keyword evidence="9" id="KW-1185">Reference proteome</keyword>
<keyword evidence="7" id="KW-0472">Membrane</keyword>
<keyword evidence="6" id="KW-0406">Ion transport</keyword>
<dbReference type="PANTHER" id="PTHR33281:SF19">
    <property type="entry name" value="VOLTAGE-DEPENDENT ANION CHANNEL-FORMING PROTEIN YNEE"/>
    <property type="match status" value="1"/>
</dbReference>
<keyword evidence="5" id="KW-1133">Transmembrane helix</keyword>
<dbReference type="EMBL" id="KQ965213">
    <property type="protein sequence ID" value="KXN64741.1"/>
    <property type="molecule type" value="Genomic_DNA"/>
</dbReference>
<organism evidence="8 9">
    <name type="scientific">Conidiobolus coronatus (strain ATCC 28846 / CBS 209.66 / NRRL 28638)</name>
    <name type="common">Delacroixia coronata</name>
    <dbReference type="NCBI Taxonomy" id="796925"/>
    <lineage>
        <taxon>Eukaryota</taxon>
        <taxon>Fungi</taxon>
        <taxon>Fungi incertae sedis</taxon>
        <taxon>Zoopagomycota</taxon>
        <taxon>Entomophthoromycotina</taxon>
        <taxon>Entomophthoromycetes</taxon>
        <taxon>Entomophthorales</taxon>
        <taxon>Ancylistaceae</taxon>
        <taxon>Conidiobolus</taxon>
    </lineage>
</organism>
<evidence type="ECO:0000313" key="8">
    <source>
        <dbReference type="EMBL" id="KXN64741.1"/>
    </source>
</evidence>
<dbReference type="PANTHER" id="PTHR33281">
    <property type="entry name" value="UPF0187 PROTEIN YNEE"/>
    <property type="match status" value="1"/>
</dbReference>
<dbReference type="InterPro" id="IPR044669">
    <property type="entry name" value="YneE/VCCN1/2-like"/>
</dbReference>
<dbReference type="OrthoDB" id="1368at2759"/>
<evidence type="ECO:0000256" key="1">
    <source>
        <dbReference type="ARBA" id="ARBA00004651"/>
    </source>
</evidence>
<evidence type="ECO:0000256" key="6">
    <source>
        <dbReference type="ARBA" id="ARBA00023065"/>
    </source>
</evidence>
<keyword evidence="3" id="KW-1003">Cell membrane</keyword>
<evidence type="ECO:0000256" key="5">
    <source>
        <dbReference type="ARBA" id="ARBA00022989"/>
    </source>
</evidence>
<dbReference type="AlphaFoldDB" id="A0A137NPT4"/>
<keyword evidence="2" id="KW-0813">Transport</keyword>
<keyword evidence="4" id="KW-0812">Transmembrane</keyword>
<evidence type="ECO:0000256" key="2">
    <source>
        <dbReference type="ARBA" id="ARBA00022448"/>
    </source>
</evidence>
<reference evidence="8 9" key="1">
    <citation type="journal article" date="2015" name="Genome Biol. Evol.">
        <title>Phylogenomic analyses indicate that early fungi evolved digesting cell walls of algal ancestors of land plants.</title>
        <authorList>
            <person name="Chang Y."/>
            <person name="Wang S."/>
            <person name="Sekimoto S."/>
            <person name="Aerts A.L."/>
            <person name="Choi C."/>
            <person name="Clum A."/>
            <person name="LaButti K.M."/>
            <person name="Lindquist E.A."/>
            <person name="Yee Ngan C."/>
            <person name="Ohm R.A."/>
            <person name="Salamov A.A."/>
            <person name="Grigoriev I.V."/>
            <person name="Spatafora J.W."/>
            <person name="Berbee M.L."/>
        </authorList>
    </citation>
    <scope>NUCLEOTIDE SEQUENCE [LARGE SCALE GENOMIC DNA]</scope>
    <source>
        <strain evidence="8 9">NRRL 28638</strain>
    </source>
</reference>
<dbReference type="Proteomes" id="UP000070444">
    <property type="component" value="Unassembled WGS sequence"/>
</dbReference>
<protein>
    <submittedName>
        <fullName evidence="8">Uncharacterized protein</fullName>
    </submittedName>
</protein>
<dbReference type="GO" id="GO:0005886">
    <property type="term" value="C:plasma membrane"/>
    <property type="evidence" value="ECO:0007669"/>
    <property type="project" value="UniProtKB-SubCell"/>
</dbReference>
<evidence type="ECO:0000256" key="3">
    <source>
        <dbReference type="ARBA" id="ARBA00022475"/>
    </source>
</evidence>
<name>A0A137NPT4_CONC2</name>
<comment type="subcellular location">
    <subcellularLocation>
        <location evidence="1">Cell membrane</location>
        <topology evidence="1">Multi-pass membrane protein</topology>
    </subcellularLocation>
</comment>
<proteinExistence type="predicted"/>
<feature type="non-terminal residue" evidence="8">
    <location>
        <position position="129"/>
    </location>
</feature>